<dbReference type="AlphaFoldDB" id="D5UWJ7"/>
<keyword evidence="2" id="KW-0732">Signal</keyword>
<proteinExistence type="inferred from homology"/>
<organism evidence="7 8">
    <name type="scientific">Tsukamurella paurometabola (strain ATCC 8368 / DSM 20162 / CCUG 35730 / CIP 100753 / JCM 10117 / KCTC 9821 / NBRC 16120 / NCIMB 702349 / NCTC 13040)</name>
    <name type="common">Corynebacterium paurometabolum</name>
    <dbReference type="NCBI Taxonomy" id="521096"/>
    <lineage>
        <taxon>Bacteria</taxon>
        <taxon>Bacillati</taxon>
        <taxon>Actinomycetota</taxon>
        <taxon>Actinomycetes</taxon>
        <taxon>Mycobacteriales</taxon>
        <taxon>Tsukamurellaceae</taxon>
        <taxon>Tsukamurella</taxon>
    </lineage>
</organism>
<dbReference type="GO" id="GO:0016787">
    <property type="term" value="F:hydrolase activity"/>
    <property type="evidence" value="ECO:0007669"/>
    <property type="project" value="UniProtKB-KW"/>
</dbReference>
<evidence type="ECO:0000256" key="4">
    <source>
        <dbReference type="SAM" id="MobiDB-lite"/>
    </source>
</evidence>
<dbReference type="STRING" id="521096.Tpau_3412"/>
<accession>D5UWJ7</accession>
<protein>
    <submittedName>
        <fullName evidence="7">TAP domain protein</fullName>
    </submittedName>
</protein>
<feature type="domain" description="Peptidase S33 tripeptidyl aminopeptidase-like C-terminal" evidence="6">
    <location>
        <begin position="507"/>
        <end position="567"/>
    </location>
</feature>
<comment type="similarity">
    <text evidence="1">Belongs to the peptidase S33 family.</text>
</comment>
<gene>
    <name evidence="7" type="ordered locus">Tpau_3412</name>
</gene>
<dbReference type="Pfam" id="PF08386">
    <property type="entry name" value="Abhydrolase_4"/>
    <property type="match status" value="1"/>
</dbReference>
<dbReference type="SUPFAM" id="SSF53474">
    <property type="entry name" value="alpha/beta-Hydrolases"/>
    <property type="match status" value="1"/>
</dbReference>
<dbReference type="InterPro" id="IPR013595">
    <property type="entry name" value="Pept_S33_TAP-like_C"/>
</dbReference>
<evidence type="ECO:0000256" key="2">
    <source>
        <dbReference type="ARBA" id="ARBA00022729"/>
    </source>
</evidence>
<feature type="domain" description="AB hydrolase-1" evidence="5">
    <location>
        <begin position="108"/>
        <end position="225"/>
    </location>
</feature>
<evidence type="ECO:0000313" key="7">
    <source>
        <dbReference type="EMBL" id="ADG79996.1"/>
    </source>
</evidence>
<dbReference type="eggNOG" id="COG3170">
    <property type="taxonomic scope" value="Bacteria"/>
</dbReference>
<dbReference type="RefSeq" id="WP_013127995.1">
    <property type="nucleotide sequence ID" value="NC_014158.1"/>
</dbReference>
<dbReference type="PANTHER" id="PTHR43248">
    <property type="entry name" value="2-SUCCINYL-6-HYDROXY-2,4-CYCLOHEXADIENE-1-CARBOXYLATE SYNTHASE"/>
    <property type="match status" value="1"/>
</dbReference>
<evidence type="ECO:0000259" key="6">
    <source>
        <dbReference type="Pfam" id="PF08386"/>
    </source>
</evidence>
<reference evidence="8" key="1">
    <citation type="submission" date="2010-03" db="EMBL/GenBank/DDBJ databases">
        <title>The complete chromosome of Tsukamurella paurometabola DSM 20162.</title>
        <authorList>
            <consortium name="US DOE Joint Genome Institute (JGI-PGF)"/>
            <person name="Lucas S."/>
            <person name="Copeland A."/>
            <person name="Lapidus A."/>
            <person name="Glavina del Rio T."/>
            <person name="Dalin E."/>
            <person name="Tice H."/>
            <person name="Bruce D."/>
            <person name="Goodwin L."/>
            <person name="Pitluck S."/>
            <person name="Kyrpides N."/>
            <person name="Mavromatis K."/>
            <person name="Ivanova N."/>
            <person name="Mikhailova N."/>
            <person name="Munk A.C."/>
            <person name="Brettin T."/>
            <person name="Detter J.C."/>
            <person name="Tapia R."/>
            <person name="Han C."/>
            <person name="Larimer F."/>
            <person name="Land M."/>
            <person name="Hauser L."/>
            <person name="Markowitz V."/>
            <person name="Cheng J.-F."/>
            <person name="Hugenholtz P."/>
            <person name="Woyke T."/>
            <person name="Wu D."/>
            <person name="Jando M."/>
            <person name="Brambilla E."/>
            <person name="Klenk H.-P."/>
            <person name="Eisen J.A."/>
        </authorList>
    </citation>
    <scope>NUCLEOTIDE SEQUENCE [LARGE SCALE GENOMIC DNA]</scope>
    <source>
        <strain evidence="8">ATCC 8368 / DSM 20162 / CCUG 35730 / CIP 100753 / JCM 10117 / KCTC 9821 / NBRC 16120 / NCIMB 702349 / NCTC 13040</strain>
    </source>
</reference>
<feature type="region of interest" description="Disordered" evidence="4">
    <location>
        <begin position="655"/>
        <end position="766"/>
    </location>
</feature>
<feature type="compositionally biased region" description="Polar residues" evidence="4">
    <location>
        <begin position="667"/>
        <end position="687"/>
    </location>
</feature>
<evidence type="ECO:0000256" key="3">
    <source>
        <dbReference type="ARBA" id="ARBA00022801"/>
    </source>
</evidence>
<name>D5UWJ7_TSUPD</name>
<dbReference type="InterPro" id="IPR000073">
    <property type="entry name" value="AB_hydrolase_1"/>
</dbReference>
<keyword evidence="8" id="KW-1185">Reference proteome</keyword>
<evidence type="ECO:0000256" key="1">
    <source>
        <dbReference type="ARBA" id="ARBA00010088"/>
    </source>
</evidence>
<dbReference type="Proteomes" id="UP000001213">
    <property type="component" value="Chromosome"/>
</dbReference>
<dbReference type="KEGG" id="tpr:Tpau_3412"/>
<dbReference type="Pfam" id="PF00561">
    <property type="entry name" value="Abhydrolase_1"/>
    <property type="match status" value="1"/>
</dbReference>
<dbReference type="EMBL" id="CP001966">
    <property type="protein sequence ID" value="ADG79996.1"/>
    <property type="molecule type" value="Genomic_DNA"/>
</dbReference>
<dbReference type="eggNOG" id="COG0596">
    <property type="taxonomic scope" value="Bacteria"/>
</dbReference>
<dbReference type="PANTHER" id="PTHR43248:SF29">
    <property type="entry name" value="TRIPEPTIDYL AMINOPEPTIDASE"/>
    <property type="match status" value="1"/>
</dbReference>
<evidence type="ECO:0000313" key="8">
    <source>
        <dbReference type="Proteomes" id="UP000001213"/>
    </source>
</evidence>
<dbReference type="HOGENOM" id="CLU_364437_0_0_11"/>
<feature type="compositionally biased region" description="Low complexity" evidence="4">
    <location>
        <begin position="723"/>
        <end position="766"/>
    </location>
</feature>
<dbReference type="InterPro" id="IPR029058">
    <property type="entry name" value="AB_hydrolase_fold"/>
</dbReference>
<dbReference type="InterPro" id="IPR051601">
    <property type="entry name" value="Serine_prot/Carboxylest_S33"/>
</dbReference>
<reference evidence="7 8" key="2">
    <citation type="journal article" date="2011" name="Stand. Genomic Sci.">
        <title>Complete genome sequence of Tsukamurella paurometabola type strain (no. 33).</title>
        <authorList>
            <person name="Munk A.C."/>
            <person name="Lapidus A."/>
            <person name="Lucas S."/>
            <person name="Nolan M."/>
            <person name="Tice H."/>
            <person name="Cheng J.F."/>
            <person name="Del Rio T.G."/>
            <person name="Goodwin L."/>
            <person name="Pitluck S."/>
            <person name="Liolios K."/>
            <person name="Huntemann M."/>
            <person name="Ivanova N."/>
            <person name="Mavromatis K."/>
            <person name="Mikhailova N."/>
            <person name="Pati A."/>
            <person name="Chen A."/>
            <person name="Palaniappan K."/>
            <person name="Tapia R."/>
            <person name="Han C."/>
            <person name="Land M."/>
            <person name="Hauser L."/>
            <person name="Chang Y.J."/>
            <person name="Jeffries C.D."/>
            <person name="Brettin T."/>
            <person name="Yasawong M."/>
            <person name="Brambilla E.M."/>
            <person name="Rohde M."/>
            <person name="Sikorski J."/>
            <person name="Goker M."/>
            <person name="Detter J.C."/>
            <person name="Woyke T."/>
            <person name="Bristow J."/>
            <person name="Eisen J.A."/>
            <person name="Markowitz V."/>
            <person name="Hugenholtz P."/>
            <person name="Kyrpides N.C."/>
            <person name="Klenk H.P."/>
        </authorList>
    </citation>
    <scope>NUCLEOTIDE SEQUENCE [LARGE SCALE GENOMIC DNA]</scope>
    <source>
        <strain evidence="8">ATCC 8368 / DSM 20162 / CCUG 35730 / CIP 100753 / JCM 10117 / KCTC 9821 / NBRC 16120 / NCIMB 702349 / NCTC 13040</strain>
    </source>
</reference>
<dbReference type="Gene3D" id="3.40.50.1820">
    <property type="entry name" value="alpha/beta hydrolase"/>
    <property type="match status" value="1"/>
</dbReference>
<sequence>MFARKSPFARGSGRPAGLALTVAVVVTLAPGVTSFTASATTTSTGTSSVAWGDCPSDVKVVNTDGAVAKCTTIRVPVDYQDPAAGSFDILATGFIPAGTPKGVIFGNPGGPGGSALDFWGDTFATPRELFRDYILIGLQPRGLLHGTSLQCSTAQTCTDLADDAYKKTLTTENIARDMDELRKALGVEKIDYYGASWGTELGAAYATLFPRNVDKMILDSNIDPVTRGVGAGELANARAEEVFERRLYDFFDWAAANNSVFGLGDTPYKVYSAWNSARLVEDPKSWVFNYLPPELRANDLPPAMRADANAILPDLNATIRDTSKRDFAARLAAAASRGEVTSTAVAGGYPESPLLVNATTFMYTRRNWSLYADQIDLVLRPIDTKALARLADPTTINPAATALLRGVGALSPYVGHAGTTAAEGLSATQGVAVNASSAELGRTGSVRDTPDPKFVTLRDEALQDLERARAAGESTPTLRAKAAIARAFTYMSWGYVNPAPWSGDGLTTAPLLLQSLTDPATGGGESLAEALGGHLITVEGGDHGVFRIGNTTVDRAVLDYLASGTTDITRAPETAVTAVDYLKPVRDFVTRMRIASPQVTGPTIPDTDLNRLLSTPGPNVDAVSVVPRPVFAPRETPATDPEPAPAALAAGITADVDPDGADARPASTATSSIPESAVATQSSSPATPSDHAAGRAPETTAADPSTAKPEPSTTEDSNPAVGATEQTTPSPSSATAPTEPATTAETRAAPGPESSGAGAANAAPAA</sequence>
<keyword evidence="3" id="KW-0378">Hydrolase</keyword>
<evidence type="ECO:0000259" key="5">
    <source>
        <dbReference type="Pfam" id="PF00561"/>
    </source>
</evidence>